<keyword evidence="5" id="KW-0762">Sugar transport</keyword>
<dbReference type="InterPro" id="IPR049712">
    <property type="entry name" value="Poly_export"/>
</dbReference>
<dbReference type="PANTHER" id="PTHR33619:SF3">
    <property type="entry name" value="POLYSACCHARIDE EXPORT PROTEIN GFCE-RELATED"/>
    <property type="match status" value="1"/>
</dbReference>
<keyword evidence="9" id="KW-0406">Ion transport</keyword>
<dbReference type="Gene3D" id="3.30.1950.10">
    <property type="entry name" value="wza like domain"/>
    <property type="match status" value="1"/>
</dbReference>
<dbReference type="InterPro" id="IPR054765">
    <property type="entry name" value="SLBB_dom"/>
</dbReference>
<name>A0ABW4S8D0_9RHOB</name>
<sequence>MLLAALVATTALTACGLPRSGPNRNELLAGVEQTAGAPFAIPVDDNVARITAYEPPLTFPAAFRNAGVLGPDTINAGDTLGLTIYENVNEGLLAGQGQNFAVLDTVQVDGAGFIFVPYAGRIRAAGNTPEALRQIITAQLETQTPEPQVQVRRLAGDGATVAIMGDVGGQGVYPIERPTRTLAAMLARAGGISNEPETALVTVIRGNTEGTAWLNDLYTDPSLDIALRDGDRIVVKQDDRTYIALGATGGQSRIPFGKPVVSALDAIAQAGGLNTNLADPRGVFIMRNESPEIANALLGRNDLVGAQRIVYIIDLTQPNGMFFAREFLIRDGDTVYVTQAPYVQWQKTLSAITGPVGTAGSVNNALN</sequence>
<evidence type="ECO:0000256" key="12">
    <source>
        <dbReference type="ARBA" id="ARBA00023139"/>
    </source>
</evidence>
<comment type="subcellular location">
    <subcellularLocation>
        <location evidence="1">Cell outer membrane</location>
        <topology evidence="1">Multi-pass membrane protein</topology>
    </subcellularLocation>
</comment>
<evidence type="ECO:0000256" key="8">
    <source>
        <dbReference type="ARBA" id="ARBA00023047"/>
    </source>
</evidence>
<evidence type="ECO:0000256" key="13">
    <source>
        <dbReference type="ARBA" id="ARBA00023237"/>
    </source>
</evidence>
<keyword evidence="4" id="KW-1134">Transmembrane beta strand</keyword>
<evidence type="ECO:0000256" key="10">
    <source>
        <dbReference type="ARBA" id="ARBA00023114"/>
    </source>
</evidence>
<keyword evidence="12" id="KW-0564">Palmitate</keyword>
<accession>A0ABW4S8D0</accession>
<organism evidence="17 18">
    <name type="scientific">Halodurantibacterium flavum</name>
    <dbReference type="NCBI Taxonomy" id="1382802"/>
    <lineage>
        <taxon>Bacteria</taxon>
        <taxon>Pseudomonadati</taxon>
        <taxon>Pseudomonadota</taxon>
        <taxon>Alphaproteobacteria</taxon>
        <taxon>Rhodobacterales</taxon>
        <taxon>Paracoccaceae</taxon>
        <taxon>Halodurantibacterium</taxon>
    </lineage>
</organism>
<evidence type="ECO:0000256" key="1">
    <source>
        <dbReference type="ARBA" id="ARBA00004571"/>
    </source>
</evidence>
<dbReference type="EMBL" id="JBHUGH010000013">
    <property type="protein sequence ID" value="MFD1913846.1"/>
    <property type="molecule type" value="Genomic_DNA"/>
</dbReference>
<evidence type="ECO:0000256" key="2">
    <source>
        <dbReference type="ARBA" id="ARBA00009450"/>
    </source>
</evidence>
<feature type="domain" description="SLBB" evidence="16">
    <location>
        <begin position="262"/>
        <end position="337"/>
    </location>
</feature>
<evidence type="ECO:0000313" key="18">
    <source>
        <dbReference type="Proteomes" id="UP001597353"/>
    </source>
</evidence>
<keyword evidence="18" id="KW-1185">Reference proteome</keyword>
<evidence type="ECO:0000256" key="4">
    <source>
        <dbReference type="ARBA" id="ARBA00022452"/>
    </source>
</evidence>
<comment type="caution">
    <text evidence="17">The sequence shown here is derived from an EMBL/GenBank/DDBJ whole genome shotgun (WGS) entry which is preliminary data.</text>
</comment>
<proteinExistence type="inferred from homology"/>
<evidence type="ECO:0000259" key="16">
    <source>
        <dbReference type="Pfam" id="PF22461"/>
    </source>
</evidence>
<keyword evidence="6" id="KW-0812">Transmembrane</keyword>
<evidence type="ECO:0000256" key="3">
    <source>
        <dbReference type="ARBA" id="ARBA00022448"/>
    </source>
</evidence>
<evidence type="ECO:0000256" key="5">
    <source>
        <dbReference type="ARBA" id="ARBA00022597"/>
    </source>
</evidence>
<feature type="domain" description="SLBB" evidence="16">
    <location>
        <begin position="161"/>
        <end position="235"/>
    </location>
</feature>
<reference evidence="18" key="1">
    <citation type="journal article" date="2019" name="Int. J. Syst. Evol. Microbiol.">
        <title>The Global Catalogue of Microorganisms (GCM) 10K type strain sequencing project: providing services to taxonomists for standard genome sequencing and annotation.</title>
        <authorList>
            <consortium name="The Broad Institute Genomics Platform"/>
            <consortium name="The Broad Institute Genome Sequencing Center for Infectious Disease"/>
            <person name="Wu L."/>
            <person name="Ma J."/>
        </authorList>
    </citation>
    <scope>NUCLEOTIDE SEQUENCE [LARGE SCALE GENOMIC DNA]</scope>
    <source>
        <strain evidence="18">CGMCC 4.7242</strain>
    </source>
</reference>
<evidence type="ECO:0000256" key="14">
    <source>
        <dbReference type="ARBA" id="ARBA00023288"/>
    </source>
</evidence>
<dbReference type="InterPro" id="IPR003715">
    <property type="entry name" value="Poly_export_N"/>
</dbReference>
<evidence type="ECO:0000256" key="7">
    <source>
        <dbReference type="ARBA" id="ARBA00022729"/>
    </source>
</evidence>
<protein>
    <submittedName>
        <fullName evidence="17">Polysaccharide biosynthesis/export family protein</fullName>
    </submittedName>
</protein>
<keyword evidence="11" id="KW-0472">Membrane</keyword>
<evidence type="ECO:0000259" key="15">
    <source>
        <dbReference type="Pfam" id="PF02563"/>
    </source>
</evidence>
<dbReference type="PANTHER" id="PTHR33619">
    <property type="entry name" value="POLYSACCHARIDE EXPORT PROTEIN GFCE-RELATED"/>
    <property type="match status" value="1"/>
</dbReference>
<dbReference type="Gene3D" id="3.10.560.10">
    <property type="entry name" value="Outer membrane lipoprotein wza domain like"/>
    <property type="match status" value="2"/>
</dbReference>
<keyword evidence="10" id="KW-0626">Porin</keyword>
<dbReference type="Pfam" id="PF22461">
    <property type="entry name" value="SLBB_2"/>
    <property type="match status" value="2"/>
</dbReference>
<keyword evidence="13" id="KW-0998">Cell outer membrane</keyword>
<gene>
    <name evidence="17" type="ORF">ACFSGJ_16655</name>
</gene>
<keyword evidence="3" id="KW-0813">Transport</keyword>
<keyword evidence="7" id="KW-0732">Signal</keyword>
<evidence type="ECO:0000313" key="17">
    <source>
        <dbReference type="EMBL" id="MFD1913846.1"/>
    </source>
</evidence>
<comment type="similarity">
    <text evidence="2">Belongs to the BexD/CtrA/VexA family.</text>
</comment>
<evidence type="ECO:0000256" key="6">
    <source>
        <dbReference type="ARBA" id="ARBA00022692"/>
    </source>
</evidence>
<evidence type="ECO:0000256" key="9">
    <source>
        <dbReference type="ARBA" id="ARBA00023065"/>
    </source>
</evidence>
<keyword evidence="8" id="KW-0625">Polysaccharide transport</keyword>
<dbReference type="Pfam" id="PF02563">
    <property type="entry name" value="Poly_export"/>
    <property type="match status" value="1"/>
</dbReference>
<dbReference type="RefSeq" id="WP_390264652.1">
    <property type="nucleotide sequence ID" value="NZ_JBHUGH010000013.1"/>
</dbReference>
<evidence type="ECO:0000256" key="11">
    <source>
        <dbReference type="ARBA" id="ARBA00023136"/>
    </source>
</evidence>
<feature type="domain" description="Polysaccharide export protein N-terminal" evidence="15">
    <location>
        <begin position="73"/>
        <end position="152"/>
    </location>
</feature>
<dbReference type="Proteomes" id="UP001597353">
    <property type="component" value="Unassembled WGS sequence"/>
</dbReference>
<keyword evidence="14" id="KW-0449">Lipoprotein</keyword>